<dbReference type="Gene3D" id="2.60.40.420">
    <property type="entry name" value="Cupredoxins - blue copper proteins"/>
    <property type="match status" value="1"/>
</dbReference>
<evidence type="ECO:0000256" key="1">
    <source>
        <dbReference type="ARBA" id="ARBA00004418"/>
    </source>
</evidence>
<dbReference type="InterPro" id="IPR008972">
    <property type="entry name" value="Cupredoxin"/>
</dbReference>
<comment type="subcellular location">
    <subcellularLocation>
        <location evidence="1">Periplasm</location>
    </subcellularLocation>
</comment>
<keyword evidence="3" id="KW-1185">Reference proteome</keyword>
<name>A0A1W6L6L5_9BURK</name>
<dbReference type="Proteomes" id="UP000193427">
    <property type="component" value="Chromosome"/>
</dbReference>
<sequence>MTTTPSPRLALVLMLGLLVSGAARSADVMVSVTGQDGQPARDVVVWVVGPPKPAAAPIPNGAPPAEPVLIEQLGMQFQPAVTVVRTGTVVRFTNRDPYDHHIRSVPSGPLGAEPPAKAIELRLAADDPKARSADIVADKAGITGLGCHLHSSMRGTLFVTDAPAFAKTDTRGIATLSGLPEGPVEVRLWHAEQFSGQTARQVTVEKTGTAATAQLNFSPRRRR</sequence>
<reference evidence="2 3" key="1">
    <citation type="submission" date="2016-04" db="EMBL/GenBank/DDBJ databases">
        <title>Complete genome sequence of natural rubber-degrading, novel Gram-negative bacterium, Rhizobacter gummiphilus strain NS21.</title>
        <authorList>
            <person name="Tabata M."/>
            <person name="Kasai D."/>
            <person name="Fukuda M."/>
        </authorList>
    </citation>
    <scope>NUCLEOTIDE SEQUENCE [LARGE SCALE GENOMIC DNA]</scope>
    <source>
        <strain evidence="2 3">NS21</strain>
    </source>
</reference>
<dbReference type="EMBL" id="CP015118">
    <property type="protein sequence ID" value="ARN19837.1"/>
    <property type="molecule type" value="Genomic_DNA"/>
</dbReference>
<protein>
    <submittedName>
        <fullName evidence="2">Uncharacterized protein</fullName>
    </submittedName>
</protein>
<dbReference type="OrthoDB" id="9772097at2"/>
<dbReference type="KEGG" id="rgu:A4W93_07875"/>
<dbReference type="AlphaFoldDB" id="A0A1W6L6L5"/>
<accession>A0A1W6L6L5</accession>
<proteinExistence type="predicted"/>
<dbReference type="STRING" id="946333.A4W93_07875"/>
<evidence type="ECO:0000313" key="3">
    <source>
        <dbReference type="Proteomes" id="UP000193427"/>
    </source>
</evidence>
<dbReference type="SUPFAM" id="SSF49503">
    <property type="entry name" value="Cupredoxins"/>
    <property type="match status" value="1"/>
</dbReference>
<dbReference type="GO" id="GO:0042597">
    <property type="term" value="C:periplasmic space"/>
    <property type="evidence" value="ECO:0007669"/>
    <property type="project" value="UniProtKB-SubCell"/>
</dbReference>
<evidence type="ECO:0000313" key="2">
    <source>
        <dbReference type="EMBL" id="ARN19837.1"/>
    </source>
</evidence>
<organism evidence="2 3">
    <name type="scientific">Piscinibacter gummiphilus</name>
    <dbReference type="NCBI Taxonomy" id="946333"/>
    <lineage>
        <taxon>Bacteria</taxon>
        <taxon>Pseudomonadati</taxon>
        <taxon>Pseudomonadota</taxon>
        <taxon>Betaproteobacteria</taxon>
        <taxon>Burkholderiales</taxon>
        <taxon>Sphaerotilaceae</taxon>
        <taxon>Piscinibacter</taxon>
    </lineage>
</organism>
<gene>
    <name evidence="2" type="ORF">A4W93_07875</name>
</gene>
<dbReference type="RefSeq" id="WP_085750106.1">
    <property type="nucleotide sequence ID" value="NZ_BSPR01000008.1"/>
</dbReference>